<gene>
    <name evidence="1" type="ORF">MRATA1EN1_LOCUS14950</name>
</gene>
<keyword evidence="2" id="KW-1185">Reference proteome</keyword>
<evidence type="ECO:0000313" key="2">
    <source>
        <dbReference type="Proteomes" id="UP001176941"/>
    </source>
</evidence>
<reference evidence="1" key="1">
    <citation type="submission" date="2023-04" db="EMBL/GenBank/DDBJ databases">
        <authorList>
            <consortium name="ELIXIR-Norway"/>
        </authorList>
    </citation>
    <scope>NUCLEOTIDE SEQUENCE [LARGE SCALE GENOMIC DNA]</scope>
</reference>
<evidence type="ECO:0000313" key="1">
    <source>
        <dbReference type="EMBL" id="CAI9165988.1"/>
    </source>
</evidence>
<protein>
    <submittedName>
        <fullName evidence="1">Uncharacterized protein</fullName>
    </submittedName>
</protein>
<dbReference type="Proteomes" id="UP001176941">
    <property type="component" value="Chromosome 25"/>
</dbReference>
<organism evidence="1 2">
    <name type="scientific">Rangifer tarandus platyrhynchus</name>
    <name type="common">Svalbard reindeer</name>
    <dbReference type="NCBI Taxonomy" id="3082113"/>
    <lineage>
        <taxon>Eukaryota</taxon>
        <taxon>Metazoa</taxon>
        <taxon>Chordata</taxon>
        <taxon>Craniata</taxon>
        <taxon>Vertebrata</taxon>
        <taxon>Euteleostomi</taxon>
        <taxon>Mammalia</taxon>
        <taxon>Eutheria</taxon>
        <taxon>Laurasiatheria</taxon>
        <taxon>Artiodactyla</taxon>
        <taxon>Ruminantia</taxon>
        <taxon>Pecora</taxon>
        <taxon>Cervidae</taxon>
        <taxon>Odocoileinae</taxon>
        <taxon>Rangifer</taxon>
    </lineage>
</organism>
<name>A0ABN8YXA6_RANTA</name>
<accession>A0ABN8YXA6</accession>
<proteinExistence type="predicted"/>
<dbReference type="EMBL" id="OX459961">
    <property type="protein sequence ID" value="CAI9165988.1"/>
    <property type="molecule type" value="Genomic_DNA"/>
</dbReference>
<sequence>MKLVLPVSQDRELIAPILQMRLKNLSLAPAGHIDLFSPKFYHSGLSNHPHLFHTYPIFKVEHFSKLPMKHRGNSLLILPPLSLVHAGTPTTCTVRPISPGC</sequence>